<proteinExistence type="predicted"/>
<sequence>MKILYFTNLDKNNFESNKTEINAWNIKKVTNREIGKTPEQAKKNSYL</sequence>
<protein>
    <submittedName>
        <fullName evidence="1">Uncharacterized protein</fullName>
    </submittedName>
</protein>
<dbReference type="Proteomes" id="UP001231197">
    <property type="component" value="Unassembled WGS sequence"/>
</dbReference>
<name>A0ABT7ZZT6_9FLAO</name>
<organism evidence="1 2">
    <name type="scientific">Winogradskyella bathintestinalis</name>
    <dbReference type="NCBI Taxonomy" id="3035208"/>
    <lineage>
        <taxon>Bacteria</taxon>
        <taxon>Pseudomonadati</taxon>
        <taxon>Bacteroidota</taxon>
        <taxon>Flavobacteriia</taxon>
        <taxon>Flavobacteriales</taxon>
        <taxon>Flavobacteriaceae</taxon>
        <taxon>Winogradskyella</taxon>
    </lineage>
</organism>
<keyword evidence="2" id="KW-1185">Reference proteome</keyword>
<dbReference type="EMBL" id="JASDDK010000019">
    <property type="protein sequence ID" value="MDN3494273.1"/>
    <property type="molecule type" value="Genomic_DNA"/>
</dbReference>
<dbReference type="RefSeq" id="WP_290207973.1">
    <property type="nucleotide sequence ID" value="NZ_JASDDK010000019.1"/>
</dbReference>
<gene>
    <name evidence="1" type="ORF">QMA06_16245</name>
</gene>
<comment type="caution">
    <text evidence="1">The sequence shown here is derived from an EMBL/GenBank/DDBJ whole genome shotgun (WGS) entry which is preliminary data.</text>
</comment>
<reference evidence="1 2" key="1">
    <citation type="journal article" date="2023" name="Int. J. Syst. Evol. Microbiol.">
        <title>Winogradskyella bathintestinalis sp. nov., isolated from the intestine of the deep-sea loosejaw dragonfish, Malacosteus niger.</title>
        <authorList>
            <person name="Uniacke-Lowe S."/>
            <person name="Johnson C.N."/>
            <person name="Stanton C."/>
            <person name="Hill C."/>
            <person name="Ross P."/>
        </authorList>
    </citation>
    <scope>NUCLEOTIDE SEQUENCE [LARGE SCALE GENOMIC DNA]</scope>
    <source>
        <strain evidence="1 2">APC 3343</strain>
    </source>
</reference>
<accession>A0ABT7ZZT6</accession>
<evidence type="ECO:0000313" key="2">
    <source>
        <dbReference type="Proteomes" id="UP001231197"/>
    </source>
</evidence>
<evidence type="ECO:0000313" key="1">
    <source>
        <dbReference type="EMBL" id="MDN3494273.1"/>
    </source>
</evidence>